<dbReference type="AlphaFoldDB" id="A0A542E3A2"/>
<evidence type="ECO:0000313" key="1">
    <source>
        <dbReference type="EMBL" id="TQJ09813.1"/>
    </source>
</evidence>
<protein>
    <submittedName>
        <fullName evidence="1">Uncharacterized protein</fullName>
    </submittedName>
</protein>
<reference evidence="1 2" key="1">
    <citation type="submission" date="2019-06" db="EMBL/GenBank/DDBJ databases">
        <title>Sequencing the genomes of 1000 actinobacteria strains.</title>
        <authorList>
            <person name="Klenk H.-P."/>
        </authorList>
    </citation>
    <scope>NUCLEOTIDE SEQUENCE [LARGE SCALE GENOMIC DNA]</scope>
    <source>
        <strain evidence="1 2">DSM 18607</strain>
    </source>
</reference>
<organism evidence="1 2">
    <name type="scientific">Lapillicoccus jejuensis</name>
    <dbReference type="NCBI Taxonomy" id="402171"/>
    <lineage>
        <taxon>Bacteria</taxon>
        <taxon>Bacillati</taxon>
        <taxon>Actinomycetota</taxon>
        <taxon>Actinomycetes</taxon>
        <taxon>Micrococcales</taxon>
        <taxon>Intrasporangiaceae</taxon>
        <taxon>Lapillicoccus</taxon>
    </lineage>
</organism>
<proteinExistence type="predicted"/>
<sequence>MLALVIALVLCVALGTAVVVVVAMPARREGRQLLGPAGEQVVERVRDVAHATRGRTADPATRED</sequence>
<keyword evidence="2" id="KW-1185">Reference proteome</keyword>
<name>A0A542E3A2_9MICO</name>
<gene>
    <name evidence="1" type="ORF">FB458_2929</name>
</gene>
<comment type="caution">
    <text evidence="1">The sequence shown here is derived from an EMBL/GenBank/DDBJ whole genome shotgun (WGS) entry which is preliminary data.</text>
</comment>
<evidence type="ECO:0000313" key="2">
    <source>
        <dbReference type="Proteomes" id="UP000317893"/>
    </source>
</evidence>
<dbReference type="OrthoDB" id="4871415at2"/>
<dbReference type="RefSeq" id="WP_141849124.1">
    <property type="nucleotide sequence ID" value="NZ_BAAAPR010000007.1"/>
</dbReference>
<dbReference type="Proteomes" id="UP000317893">
    <property type="component" value="Unassembled WGS sequence"/>
</dbReference>
<accession>A0A542E3A2</accession>
<dbReference type="EMBL" id="VFMN01000001">
    <property type="protein sequence ID" value="TQJ09813.1"/>
    <property type="molecule type" value="Genomic_DNA"/>
</dbReference>